<feature type="transmembrane region" description="Helical" evidence="1">
    <location>
        <begin position="133"/>
        <end position="153"/>
    </location>
</feature>
<feature type="transmembrane region" description="Helical" evidence="1">
    <location>
        <begin position="183"/>
        <end position="203"/>
    </location>
</feature>
<feature type="transmembrane region" description="Helical" evidence="1">
    <location>
        <begin position="110"/>
        <end position="127"/>
    </location>
</feature>
<dbReference type="AlphaFoldDB" id="A0A975DDA7"/>
<feature type="transmembrane region" description="Helical" evidence="1">
    <location>
        <begin position="6"/>
        <end position="24"/>
    </location>
</feature>
<organism evidence="2 3">
    <name type="scientific">Psychrosphaera ytuae</name>
    <dbReference type="NCBI Taxonomy" id="2820710"/>
    <lineage>
        <taxon>Bacteria</taxon>
        <taxon>Pseudomonadati</taxon>
        <taxon>Pseudomonadota</taxon>
        <taxon>Gammaproteobacteria</taxon>
        <taxon>Alteromonadales</taxon>
        <taxon>Pseudoalteromonadaceae</taxon>
        <taxon>Psychrosphaera</taxon>
    </lineage>
</organism>
<reference evidence="2" key="1">
    <citation type="submission" date="2021-03" db="EMBL/GenBank/DDBJ databases">
        <title>Description of Psychrosphaera ytuae sp. nov. isolated from deep sea sediment of South China Sea.</title>
        <authorList>
            <person name="Zhang J."/>
            <person name="Xu X.-D."/>
        </authorList>
    </citation>
    <scope>NUCLEOTIDE SEQUENCE</scope>
    <source>
        <strain evidence="2">MTZ26</strain>
    </source>
</reference>
<keyword evidence="1" id="KW-0812">Transmembrane</keyword>
<proteinExistence type="predicted"/>
<dbReference type="EMBL" id="CP072110">
    <property type="protein sequence ID" value="QTH64849.1"/>
    <property type="molecule type" value="Genomic_DNA"/>
</dbReference>
<gene>
    <name evidence="2" type="ORF">J1N51_05175</name>
</gene>
<keyword evidence="1" id="KW-0472">Membrane</keyword>
<keyword evidence="3" id="KW-1185">Reference proteome</keyword>
<dbReference type="Proteomes" id="UP000682739">
    <property type="component" value="Chromosome"/>
</dbReference>
<evidence type="ECO:0000313" key="3">
    <source>
        <dbReference type="Proteomes" id="UP000682739"/>
    </source>
</evidence>
<feature type="transmembrane region" description="Helical" evidence="1">
    <location>
        <begin position="36"/>
        <end position="55"/>
    </location>
</feature>
<evidence type="ECO:0000256" key="1">
    <source>
        <dbReference type="SAM" id="Phobius"/>
    </source>
</evidence>
<evidence type="ECO:0000313" key="2">
    <source>
        <dbReference type="EMBL" id="QTH64849.1"/>
    </source>
</evidence>
<feature type="transmembrane region" description="Helical" evidence="1">
    <location>
        <begin position="67"/>
        <end position="89"/>
    </location>
</feature>
<keyword evidence="1" id="KW-1133">Transmembrane helix</keyword>
<name>A0A975DDA7_9GAMM</name>
<protein>
    <submittedName>
        <fullName evidence="2">Uncharacterized protein</fullName>
    </submittedName>
</protein>
<dbReference type="RefSeq" id="WP_208832903.1">
    <property type="nucleotide sequence ID" value="NZ_CP072110.1"/>
</dbReference>
<accession>A0A975DDA7</accession>
<feature type="transmembrane region" description="Helical" evidence="1">
    <location>
        <begin position="160"/>
        <end position="177"/>
    </location>
</feature>
<sequence>MQYIDSAAEVLLCLVLISFAFSVIKSTRLASPHRFWLALALLFIAVTAAFGAVRFAGELSVVPTHNLLSQLSTQVAMVVYVCLLPVILISYTDSEASVCDRRGQLDELKIARAGIALLLIGLLIAVARGLMSISLPSLFTDIVIFLGMVLFWLQVRMKMLAVVATLCLLLVPLTTLLPVDDDIHMALFHLFLAVHFGLVRWAVFSHKNHTNPAHLSKIDLQSKVNHQRGVL</sequence>
<dbReference type="KEGG" id="psym:J1N51_05175"/>